<evidence type="ECO:0000313" key="2">
    <source>
        <dbReference type="Proteomes" id="UP000531561"/>
    </source>
</evidence>
<evidence type="ECO:0000313" key="1">
    <source>
        <dbReference type="EMBL" id="KAF5870037.1"/>
    </source>
</evidence>
<reference evidence="1 2" key="1">
    <citation type="journal article" date="2020" name="Phytopathology">
        <title>A high-quality genome resource of Botrytis fragariae, a new and rapidly spreading fungal pathogen causing strawberry gray mold in the U.S.A.</title>
        <authorList>
            <person name="Wu Y."/>
            <person name="Saski C.A."/>
            <person name="Schnabel G."/>
            <person name="Xiao S."/>
            <person name="Hu M."/>
        </authorList>
    </citation>
    <scope>NUCLEOTIDE SEQUENCE [LARGE SCALE GENOMIC DNA]</scope>
    <source>
        <strain evidence="1 2">BVB16</strain>
    </source>
</reference>
<dbReference type="EMBL" id="JABFCT010000015">
    <property type="protein sequence ID" value="KAF5870037.1"/>
    <property type="molecule type" value="Genomic_DNA"/>
</dbReference>
<evidence type="ECO:0008006" key="3">
    <source>
        <dbReference type="Google" id="ProtNLM"/>
    </source>
</evidence>
<dbReference type="AlphaFoldDB" id="A0A8H6ALZ8"/>
<gene>
    <name evidence="1" type="ORF">Bfra_010183</name>
</gene>
<comment type="caution">
    <text evidence="1">The sequence shown here is derived from an EMBL/GenBank/DDBJ whole genome shotgun (WGS) entry which is preliminary data.</text>
</comment>
<protein>
    <recommendedName>
        <fullName evidence="3">Heterokaryon incompatibility domain-containing protein</fullName>
    </recommendedName>
</protein>
<dbReference type="RefSeq" id="XP_037188984.1">
    <property type="nucleotide sequence ID" value="XM_037340516.1"/>
</dbReference>
<name>A0A8H6ALZ8_9HELO</name>
<sequence length="386" mass="44159">MNPPLLSRNRDSNTATEAPLCAICSAQLTLDEANSGGALKNEDGVSVLYFPHADSLRSSEDWSVTLPNLPELSDSFACKFCLALKRSLLDRYGDYLWWKEPSPPLKIEGRYQWYSPPETRRTDKGPHFRLSALAITYSHPEMENTYGQKVPDKFPVMAEPGHWQDERFHGSLQWTIVPEIKASFRNMIKGLHDPEKYCAPSWSWASRNQGRLIMLPIGTELNGTEADFEFVSNNLVAAKSNVRVRTRPGSSITLRGRVRPFAYPPTESTKRYDRLGYIPRSAEWEVSVPGGRIYHYLGWNPLLDDTSWEELRPSLRLFLLTNVGMGLVLLSELKYEPGFRRVGVFLFVSSNKCMNGANWFPHYFMSDNLRFDFLQTGWNVEDVVLY</sequence>
<dbReference type="OrthoDB" id="3540829at2759"/>
<proteinExistence type="predicted"/>
<organism evidence="1 2">
    <name type="scientific">Botrytis fragariae</name>
    <dbReference type="NCBI Taxonomy" id="1964551"/>
    <lineage>
        <taxon>Eukaryota</taxon>
        <taxon>Fungi</taxon>
        <taxon>Dikarya</taxon>
        <taxon>Ascomycota</taxon>
        <taxon>Pezizomycotina</taxon>
        <taxon>Leotiomycetes</taxon>
        <taxon>Helotiales</taxon>
        <taxon>Sclerotiniaceae</taxon>
        <taxon>Botrytis</taxon>
    </lineage>
</organism>
<accession>A0A8H6ALZ8</accession>
<dbReference type="Proteomes" id="UP000531561">
    <property type="component" value="Unassembled WGS sequence"/>
</dbReference>
<keyword evidence="2" id="KW-1185">Reference proteome</keyword>
<dbReference type="GeneID" id="59264208"/>